<protein>
    <submittedName>
        <fullName evidence="4">Endo/exonuclease/phosphatase domain-containing protein</fullName>
    </submittedName>
</protein>
<feature type="compositionally biased region" description="Polar residues" evidence="1">
    <location>
        <begin position="11"/>
        <end position="25"/>
    </location>
</feature>
<dbReference type="EMBL" id="UYSU01034186">
    <property type="protein sequence ID" value="VDL93913.1"/>
    <property type="molecule type" value="Genomic_DNA"/>
</dbReference>
<sequence>MYFGRGRAPYRNQSTTTDENVSTPTDSAEIGAAEVAGGTQSIDIGAVEVMTSGCSGESASTSSLHDRSLLDNPRSNRPERRRTLVARELARYKADIVAPSETRFSEQGQLEESDARIAFAIRNDIVGRLPCLPQGINDHLMGLCLPLRGDKFTTIISDYAPPKKRSDVAKDKFNKDLHALLATVPKADKLIALGDFNARVGADHAVWQGMLGPHRIRSYTDNGLHVTEEGNVDTASVAAMAVAGLCSRPEARSTGSDGDQGDPRCQ</sequence>
<proteinExistence type="predicted"/>
<dbReference type="Gene3D" id="3.60.10.10">
    <property type="entry name" value="Endonuclease/exonuclease/phosphatase"/>
    <property type="match status" value="1"/>
</dbReference>
<dbReference type="SUPFAM" id="SSF56219">
    <property type="entry name" value="DNase I-like"/>
    <property type="match status" value="1"/>
</dbReference>
<keyword evidence="3" id="KW-1185">Reference proteome</keyword>
<evidence type="ECO:0000313" key="2">
    <source>
        <dbReference type="EMBL" id="VDL93913.1"/>
    </source>
</evidence>
<dbReference type="AlphaFoldDB" id="A0A183STI0"/>
<dbReference type="WBParaSite" id="SSLN_0000781001-mRNA-1">
    <property type="protein sequence ID" value="SSLN_0000781001-mRNA-1"/>
    <property type="gene ID" value="SSLN_0000781001"/>
</dbReference>
<feature type="region of interest" description="Disordered" evidence="1">
    <location>
        <begin position="1"/>
        <end position="25"/>
    </location>
</feature>
<evidence type="ECO:0000313" key="4">
    <source>
        <dbReference type="WBParaSite" id="SSLN_0000781001-mRNA-1"/>
    </source>
</evidence>
<feature type="region of interest" description="Disordered" evidence="1">
    <location>
        <begin position="53"/>
        <end position="80"/>
    </location>
</feature>
<dbReference type="OrthoDB" id="10030815at2759"/>
<evidence type="ECO:0000313" key="3">
    <source>
        <dbReference type="Proteomes" id="UP000275846"/>
    </source>
</evidence>
<feature type="compositionally biased region" description="Low complexity" evidence="1">
    <location>
        <begin position="53"/>
        <end position="63"/>
    </location>
</feature>
<organism evidence="4">
    <name type="scientific">Schistocephalus solidus</name>
    <name type="common">Tapeworm</name>
    <dbReference type="NCBI Taxonomy" id="70667"/>
    <lineage>
        <taxon>Eukaryota</taxon>
        <taxon>Metazoa</taxon>
        <taxon>Spiralia</taxon>
        <taxon>Lophotrochozoa</taxon>
        <taxon>Platyhelminthes</taxon>
        <taxon>Cestoda</taxon>
        <taxon>Eucestoda</taxon>
        <taxon>Diphyllobothriidea</taxon>
        <taxon>Diphyllobothriidae</taxon>
        <taxon>Schistocephalus</taxon>
    </lineage>
</organism>
<reference evidence="2 3" key="2">
    <citation type="submission" date="2018-11" db="EMBL/GenBank/DDBJ databases">
        <authorList>
            <consortium name="Pathogen Informatics"/>
        </authorList>
    </citation>
    <scope>NUCLEOTIDE SEQUENCE [LARGE SCALE GENOMIC DNA]</scope>
    <source>
        <strain evidence="2 3">NST_G2</strain>
    </source>
</reference>
<feature type="compositionally biased region" description="Basic and acidic residues" evidence="1">
    <location>
        <begin position="64"/>
        <end position="80"/>
    </location>
</feature>
<dbReference type="Proteomes" id="UP000275846">
    <property type="component" value="Unassembled WGS sequence"/>
</dbReference>
<dbReference type="InterPro" id="IPR036691">
    <property type="entry name" value="Endo/exonu/phosph_ase_sf"/>
</dbReference>
<name>A0A183STI0_SCHSO</name>
<accession>A0A183STI0</accession>
<evidence type="ECO:0000256" key="1">
    <source>
        <dbReference type="SAM" id="MobiDB-lite"/>
    </source>
</evidence>
<reference evidence="4" key="1">
    <citation type="submission" date="2016-06" db="UniProtKB">
        <authorList>
            <consortium name="WormBaseParasite"/>
        </authorList>
    </citation>
    <scope>IDENTIFICATION</scope>
</reference>
<gene>
    <name evidence="2" type="ORF">SSLN_LOCUS7528</name>
</gene>